<accession>A0ABT0C477</accession>
<keyword evidence="3" id="KW-1185">Reference proteome</keyword>
<evidence type="ECO:0000259" key="1">
    <source>
        <dbReference type="Pfam" id="PF09820"/>
    </source>
</evidence>
<gene>
    <name evidence="2" type="ORF">MUN53_13950</name>
</gene>
<evidence type="ECO:0000313" key="3">
    <source>
        <dbReference type="Proteomes" id="UP001165444"/>
    </source>
</evidence>
<dbReference type="Pfam" id="PF09820">
    <property type="entry name" value="AAA-ATPase_like"/>
    <property type="match status" value="1"/>
</dbReference>
<proteinExistence type="predicted"/>
<dbReference type="InterPro" id="IPR012547">
    <property type="entry name" value="PDDEXK_9"/>
</dbReference>
<dbReference type="GO" id="GO:0005524">
    <property type="term" value="F:ATP binding"/>
    <property type="evidence" value="ECO:0007669"/>
    <property type="project" value="UniProtKB-KW"/>
</dbReference>
<organism evidence="2 3">
    <name type="scientific">Parabacteroides faecalis</name>
    <dbReference type="NCBI Taxonomy" id="2924040"/>
    <lineage>
        <taxon>Bacteria</taxon>
        <taxon>Pseudomonadati</taxon>
        <taxon>Bacteroidota</taxon>
        <taxon>Bacteroidia</taxon>
        <taxon>Bacteroidales</taxon>
        <taxon>Tannerellaceae</taxon>
        <taxon>Parabacteroides</taxon>
    </lineage>
</organism>
<dbReference type="PANTHER" id="PTHR34825:SF1">
    <property type="entry name" value="AAA-ATPASE-LIKE DOMAIN-CONTAINING PROTEIN"/>
    <property type="match status" value="1"/>
</dbReference>
<dbReference type="InterPro" id="IPR018631">
    <property type="entry name" value="AAA-ATPase-like_dom"/>
</dbReference>
<dbReference type="RefSeq" id="WP_243326082.1">
    <property type="nucleotide sequence ID" value="NZ_JAKZMM010000040.1"/>
</dbReference>
<reference evidence="2 3" key="1">
    <citation type="submission" date="2022-03" db="EMBL/GenBank/DDBJ databases">
        <title>Parabacteroides sp. nov. isolated from swine feces.</title>
        <authorList>
            <person name="Bak J.E."/>
        </authorList>
    </citation>
    <scope>NUCLEOTIDE SEQUENCE [LARGE SCALE GENOMIC DNA]</scope>
    <source>
        <strain evidence="2 3">AGMB00274</strain>
    </source>
</reference>
<feature type="domain" description="AAA-ATPase-like" evidence="1">
    <location>
        <begin position="6"/>
        <end position="202"/>
    </location>
</feature>
<dbReference type="EMBL" id="JAKZMM010000040">
    <property type="protein sequence ID" value="MCJ2381693.1"/>
    <property type="molecule type" value="Genomic_DNA"/>
</dbReference>
<dbReference type="PANTHER" id="PTHR34825">
    <property type="entry name" value="CONSERVED PROTEIN, WITH A WEAK D-GALACTARATE DEHYDRATASE/ALTRONATE HYDROLASE DOMAIN"/>
    <property type="match status" value="1"/>
</dbReference>
<dbReference type="Pfam" id="PF08011">
    <property type="entry name" value="PDDEXK_9"/>
    <property type="match status" value="1"/>
</dbReference>
<name>A0ABT0C477_9BACT</name>
<protein>
    <submittedName>
        <fullName evidence="2">ATP-binding protein</fullName>
    </submittedName>
</protein>
<comment type="caution">
    <text evidence="2">The sequence shown here is derived from an EMBL/GenBank/DDBJ whole genome shotgun (WGS) entry which is preliminary data.</text>
</comment>
<keyword evidence="2" id="KW-0067">ATP-binding</keyword>
<sequence>MNRIYPVGIQNFEEIRKGNYCYVDKTALIHRLVYSGKYYFLSRPRRFGKSLLISTLEAYFQGKKELFNGLAMETLEKDWTVYPVLHLDLNNEKYDSPDKLDGILHNVLCRWEEIYGKRDSETSLSLRFQGIIQRASEKTGHHVVILIDEYDKPMLQALGDETLLNDYRNTLKAFYGTLKSCDQYIKFALLTGVTKFSKVSVFSDLNNLMDISIDDRFTNLCGITEEELYLNFQEDIIALGENNGMTSEEAKSTLKKLYDGYHFAGNSDDIYNPFSLLNTFAKMRFGSYWFETGTPTFLVELLKRSKYNLHRLTEELASADCLGGIDSMNTNPVPILYQSGYLTIKGYDKEFDVYSLGFPNKEVEEGFTRYLLLNYAHLETGNPSFEIVSFVKDVRKGDIDSFMRRLQSFFADTPYELTRDLELHYQNVLFIVFKLLGFYTQAEYHTSHGRIDLVVKTDKYIYVMEFKLDGSADEAMRQIHEKQYTAPFVSDSRKIYKIGVNFSKDVRGIEKWVVEE</sequence>
<evidence type="ECO:0000313" key="2">
    <source>
        <dbReference type="EMBL" id="MCJ2381693.1"/>
    </source>
</evidence>
<keyword evidence="2" id="KW-0547">Nucleotide-binding</keyword>
<dbReference type="Proteomes" id="UP001165444">
    <property type="component" value="Unassembled WGS sequence"/>
</dbReference>